<dbReference type="Proteomes" id="UP000246661">
    <property type="component" value="Unassembled WGS sequence"/>
</dbReference>
<sequence length="449" mass="46477">MTTTRAGRLRTVTVVAVAGGSLALLPLTGAFAGGPGHGGGHGGGHGHGNGSAHGHLRSVIFVNGDGMGATHREAGRLDQEGFDGQLAMDALPIAGLQTTDARDPEDTVTDSAASASAWATGVKTYNGAISVDVDGDPLPTLGQQAEEAGLAGGIVTTAQVTDATPAAFFANSTDRAAQDDIARQYLEVSRPEVILGGGEDWWLPAGDEGTYPPRAGDAEDPEVSRSTQGDLVARAEGLGYEYVSTAEEFAAADSGLLLGLFANEEMFQQRPEGEGDEFDPVVSLADMTTRALEVLSQDEDGFFLLVEEEAVDEMSHNNNGTRMLEAMRSLDDAVEVARAYVAAHPDTLLIVTGDHECGGLTIEDVDPEDESGPGGTLDPSLTGDTESGEDGPFDVAGTGGAYDFALDWTTTSHTGVPTVVTAEGPGSEELTGYYPNTHLHDVVSAVLFD</sequence>
<protein>
    <submittedName>
        <fullName evidence="6">Alkaline phosphatase</fullName>
    </submittedName>
</protein>
<feature type="binding site" evidence="3">
    <location>
        <position position="307"/>
    </location>
    <ligand>
        <name>Mg(2+)</name>
        <dbReference type="ChEBI" id="CHEBI:18420"/>
    </ligand>
</feature>
<feature type="binding site" evidence="3">
    <location>
        <position position="413"/>
    </location>
    <ligand>
        <name>Zn(2+)</name>
        <dbReference type="ChEBI" id="CHEBI:29105"/>
        <label>2</label>
    </ligand>
</feature>
<proteinExistence type="inferred from homology"/>
<dbReference type="GO" id="GO:0046872">
    <property type="term" value="F:metal ion binding"/>
    <property type="evidence" value="ECO:0007669"/>
    <property type="project" value="UniProtKB-KW"/>
</dbReference>
<keyword evidence="3" id="KW-0460">Magnesium</keyword>
<dbReference type="AlphaFoldDB" id="A0A317QHY4"/>
<dbReference type="PANTHER" id="PTHR11596:SF5">
    <property type="entry name" value="ALKALINE PHOSPHATASE"/>
    <property type="match status" value="1"/>
</dbReference>
<dbReference type="PRINTS" id="PR00113">
    <property type="entry name" value="ALKPHPHTASE"/>
</dbReference>
<feature type="active site" description="Phosphoserine intermediate" evidence="2">
    <location>
        <position position="111"/>
    </location>
</feature>
<evidence type="ECO:0000256" key="2">
    <source>
        <dbReference type="PIRSR" id="PIRSR601952-1"/>
    </source>
</evidence>
<feature type="region of interest" description="Disordered" evidence="5">
    <location>
        <begin position="199"/>
        <end position="227"/>
    </location>
</feature>
<accession>A0A317QHY4</accession>
<dbReference type="GO" id="GO:0004035">
    <property type="term" value="F:alkaline phosphatase activity"/>
    <property type="evidence" value="ECO:0007669"/>
    <property type="project" value="TreeGrafter"/>
</dbReference>
<comment type="similarity">
    <text evidence="4">Belongs to the alkaline phosphatase family.</text>
</comment>
<dbReference type="OrthoDB" id="9794455at2"/>
<dbReference type="EMBL" id="QGTX01000001">
    <property type="protein sequence ID" value="PWW22276.1"/>
    <property type="molecule type" value="Genomic_DNA"/>
</dbReference>
<organism evidence="6 7">
    <name type="scientific">Geodermatophilus normandii</name>
    <dbReference type="NCBI Taxonomy" id="1137989"/>
    <lineage>
        <taxon>Bacteria</taxon>
        <taxon>Bacillati</taxon>
        <taxon>Actinomycetota</taxon>
        <taxon>Actinomycetes</taxon>
        <taxon>Geodermatophilales</taxon>
        <taxon>Geodermatophilaceae</taxon>
        <taxon>Geodermatophilus</taxon>
    </lineage>
</organism>
<keyword evidence="3" id="KW-0862">Zinc</keyword>
<feature type="region of interest" description="Disordered" evidence="5">
    <location>
        <begin position="359"/>
        <end position="396"/>
    </location>
</feature>
<feature type="binding site" evidence="3">
    <location>
        <position position="316"/>
    </location>
    <ligand>
        <name>Zn(2+)</name>
        <dbReference type="ChEBI" id="CHEBI:29105"/>
        <label>2</label>
    </ligand>
</feature>
<dbReference type="CDD" id="cd16012">
    <property type="entry name" value="ALP"/>
    <property type="match status" value="1"/>
</dbReference>
<keyword evidence="3" id="KW-0479">Metal-binding</keyword>
<evidence type="ECO:0000256" key="5">
    <source>
        <dbReference type="SAM" id="MobiDB-lite"/>
    </source>
</evidence>
<evidence type="ECO:0000313" key="7">
    <source>
        <dbReference type="Proteomes" id="UP000246661"/>
    </source>
</evidence>
<evidence type="ECO:0000256" key="3">
    <source>
        <dbReference type="PIRSR" id="PIRSR601952-2"/>
    </source>
</evidence>
<evidence type="ECO:0000256" key="4">
    <source>
        <dbReference type="RuleBase" id="RU003946"/>
    </source>
</evidence>
<dbReference type="Pfam" id="PF00245">
    <property type="entry name" value="Alk_phosphatase"/>
    <property type="match status" value="1"/>
</dbReference>
<feature type="binding site" evidence="3">
    <location>
        <position position="164"/>
    </location>
    <ligand>
        <name>Mg(2+)</name>
        <dbReference type="ChEBI" id="CHEBI:18420"/>
    </ligand>
</feature>
<feature type="binding site" evidence="3">
    <location>
        <position position="65"/>
    </location>
    <ligand>
        <name>Zn(2+)</name>
        <dbReference type="ChEBI" id="CHEBI:29105"/>
        <label>2</label>
    </ligand>
</feature>
<name>A0A317QHY4_9ACTN</name>
<comment type="caution">
    <text evidence="6">The sequence shown here is derived from an EMBL/GenBank/DDBJ whole genome shotgun (WGS) entry which is preliminary data.</text>
</comment>
<evidence type="ECO:0000313" key="6">
    <source>
        <dbReference type="EMBL" id="PWW22276.1"/>
    </source>
</evidence>
<gene>
    <name evidence="6" type="ORF">JD79_01427</name>
</gene>
<evidence type="ECO:0000256" key="1">
    <source>
        <dbReference type="ARBA" id="ARBA00022553"/>
    </source>
</evidence>
<feature type="binding site" evidence="3">
    <location>
        <position position="312"/>
    </location>
    <ligand>
        <name>Zn(2+)</name>
        <dbReference type="ChEBI" id="CHEBI:29105"/>
        <label>2</label>
    </ligand>
</feature>
<comment type="cofactor">
    <cofactor evidence="3">
        <name>Zn(2+)</name>
        <dbReference type="ChEBI" id="CHEBI:29105"/>
    </cofactor>
    <text evidence="3">Binds 2 Zn(2+) ions.</text>
</comment>
<dbReference type="SMART" id="SM00098">
    <property type="entry name" value="alkPPc"/>
    <property type="match status" value="1"/>
</dbReference>
<comment type="cofactor">
    <cofactor evidence="3">
        <name>Mg(2+)</name>
        <dbReference type="ChEBI" id="CHEBI:18420"/>
    </cofactor>
    <text evidence="3">Binds 1 Mg(2+) ion.</text>
</comment>
<dbReference type="InterPro" id="IPR017850">
    <property type="entry name" value="Alkaline_phosphatase_core_sf"/>
</dbReference>
<reference evidence="7" key="1">
    <citation type="submission" date="2018-05" db="EMBL/GenBank/DDBJ databases">
        <authorList>
            <person name="Klenk H.-P."/>
            <person name="Huntemann M."/>
            <person name="Clum A."/>
            <person name="Pillay M."/>
            <person name="Palaniappan K."/>
            <person name="Varghese N."/>
            <person name="Mikhailova N."/>
            <person name="Stamatis D."/>
            <person name="Reddy T."/>
            <person name="Daum C."/>
            <person name="Shapiro N."/>
            <person name="Ivanova N."/>
            <person name="Kyrpides N."/>
            <person name="Woyke T."/>
        </authorList>
    </citation>
    <scope>NUCLEOTIDE SEQUENCE [LARGE SCALE GENOMIC DNA]</scope>
    <source>
        <strain evidence="7">DSM 45417</strain>
    </source>
</reference>
<feature type="binding site" evidence="3">
    <location>
        <position position="65"/>
    </location>
    <ligand>
        <name>Mg(2+)</name>
        <dbReference type="ChEBI" id="CHEBI:18420"/>
    </ligand>
</feature>
<keyword evidence="1" id="KW-0597">Phosphoprotein</keyword>
<dbReference type="SUPFAM" id="SSF53649">
    <property type="entry name" value="Alkaline phosphatase-like"/>
    <property type="match status" value="1"/>
</dbReference>
<dbReference type="InterPro" id="IPR001952">
    <property type="entry name" value="Alkaline_phosphatase"/>
</dbReference>
<feature type="binding site" evidence="3">
    <location>
        <position position="355"/>
    </location>
    <ligand>
        <name>Zn(2+)</name>
        <dbReference type="ChEBI" id="CHEBI:29105"/>
        <label>2</label>
    </ligand>
</feature>
<dbReference type="RefSeq" id="WP_110004931.1">
    <property type="nucleotide sequence ID" value="NZ_QGTX01000001.1"/>
</dbReference>
<feature type="binding site" evidence="3">
    <location>
        <position position="162"/>
    </location>
    <ligand>
        <name>Mg(2+)</name>
        <dbReference type="ChEBI" id="CHEBI:18420"/>
    </ligand>
</feature>
<dbReference type="Gene3D" id="3.40.720.10">
    <property type="entry name" value="Alkaline Phosphatase, subunit A"/>
    <property type="match status" value="1"/>
</dbReference>
<dbReference type="PANTHER" id="PTHR11596">
    <property type="entry name" value="ALKALINE PHOSPHATASE"/>
    <property type="match status" value="1"/>
</dbReference>
<feature type="binding site" evidence="3">
    <location>
        <position position="354"/>
    </location>
    <ligand>
        <name>Zn(2+)</name>
        <dbReference type="ChEBI" id="CHEBI:29105"/>
        <label>2</label>
    </ligand>
</feature>
<keyword evidence="7" id="KW-1185">Reference proteome</keyword>